<evidence type="ECO:0000256" key="1">
    <source>
        <dbReference type="ARBA" id="ARBA00004429"/>
    </source>
</evidence>
<keyword evidence="6" id="KW-0997">Cell inner membrane</keyword>
<feature type="transmembrane region" description="Helical" evidence="12">
    <location>
        <begin position="510"/>
        <end position="529"/>
    </location>
</feature>
<proteinExistence type="inferred from homology"/>
<dbReference type="SUPFAM" id="SSF53448">
    <property type="entry name" value="Nucleotide-diphospho-sugar transferases"/>
    <property type="match status" value="1"/>
</dbReference>
<feature type="transmembrane region" description="Helical" evidence="12">
    <location>
        <begin position="50"/>
        <end position="73"/>
    </location>
</feature>
<feature type="transmembrane region" description="Helical" evidence="12">
    <location>
        <begin position="368"/>
        <end position="390"/>
    </location>
</feature>
<evidence type="ECO:0000256" key="5">
    <source>
        <dbReference type="ARBA" id="ARBA00022475"/>
    </source>
</evidence>
<feature type="transmembrane region" description="Helical" evidence="12">
    <location>
        <begin position="535"/>
        <end position="556"/>
    </location>
</feature>
<dbReference type="NCBIfam" id="NF003962">
    <property type="entry name" value="PRK05454.2-5"/>
    <property type="match status" value="1"/>
</dbReference>
<evidence type="ECO:0000313" key="14">
    <source>
        <dbReference type="EMBL" id="BAP57938.1"/>
    </source>
</evidence>
<evidence type="ECO:0000256" key="4">
    <source>
        <dbReference type="ARBA" id="ARBA00020585"/>
    </source>
</evidence>
<dbReference type="KEGG" id="tig:THII_3641"/>
<keyword evidence="8 14" id="KW-0808">Transferase</keyword>
<evidence type="ECO:0000256" key="3">
    <source>
        <dbReference type="ARBA" id="ARBA00009337"/>
    </source>
</evidence>
<feature type="domain" description="Glycosyltransferase 2-like" evidence="13">
    <location>
        <begin position="197"/>
        <end position="410"/>
    </location>
</feature>
<comment type="subcellular location">
    <subcellularLocation>
        <location evidence="1">Cell inner membrane</location>
        <topology evidence="1">Multi-pass membrane protein</topology>
    </subcellularLocation>
</comment>
<evidence type="ECO:0000256" key="8">
    <source>
        <dbReference type="ARBA" id="ARBA00022679"/>
    </source>
</evidence>
<dbReference type="Pfam" id="PF13632">
    <property type="entry name" value="Glyco_trans_2_3"/>
    <property type="match status" value="1"/>
</dbReference>
<evidence type="ECO:0000256" key="2">
    <source>
        <dbReference type="ARBA" id="ARBA00005001"/>
    </source>
</evidence>
<evidence type="ECO:0000259" key="13">
    <source>
        <dbReference type="Pfam" id="PF13632"/>
    </source>
</evidence>
<feature type="transmembrane region" description="Helical" evidence="12">
    <location>
        <begin position="16"/>
        <end position="38"/>
    </location>
</feature>
<evidence type="ECO:0000256" key="11">
    <source>
        <dbReference type="ARBA" id="ARBA00023136"/>
    </source>
</evidence>
<dbReference type="GO" id="GO:0016758">
    <property type="term" value="F:hexosyltransferase activity"/>
    <property type="evidence" value="ECO:0007669"/>
    <property type="project" value="TreeGrafter"/>
</dbReference>
<sequence>MKTFEYCGLISPWRRIVFFTLVGITTLFALALLTSVYQKEGLNPLEIGLLLLYAVLMLWICLSFWTATLGFIIQWRQSDRFAVHTTAGKAPLPQNGRTALIMPIYNEDPHRVFAGVRAICDDLIATGQHQHFDYYVLSNTLDPELWIEEELRWQQLRQELNETIHVYYRNRLNNSERKVGNIKDFCTRWGGHYRYAIVLDADSLISGTTLVDMVRIMENNPCVGLLQVPPVPIGKESLFARILQFSMNVYGPIFTAGLNFWQLAEGNSWGHNLIFRVRAFTEQCGLPRLPGSEPFGGEILSHDFVEAALLRRGGWEVWLAYDLGGSYEELPPTLIDYAKRDRRWCQGNLQHARLVLARGWHPINRLHLAMGIMSYLASPLWFLFLLLTGVDAYTRAQSEPAYFFGYTLFPVWPESYTVEMITVLLVTLAMLFLPKGLALLLLFRQPETVAYYGGAVKASLSMALETLTSLLIAPILMLFQTKFVMAILLRRSINWSNQRRADHQTGLLEALSTHGGQTLLGIVAVWYSYTYVNDFFWWFIPVALGIVLAVPISILLSSLKLGLQTRHHGLFLIPEEIQPPEVLTRLEYYLQQPDTLPLSPARSRFLQVIVEPSVYALHASLLPEVSYNKRYQHYLQGLVYQLLEEGPNRLTAAEKRALLTDYSTLQTLHGLTWSLPGMSADFGRMPI</sequence>
<evidence type="ECO:0000256" key="6">
    <source>
        <dbReference type="ARBA" id="ARBA00022519"/>
    </source>
</evidence>
<keyword evidence="7" id="KW-0328">Glycosyltransferase</keyword>
<dbReference type="InterPro" id="IPR050321">
    <property type="entry name" value="Glycosyltr_2/OpgH_subfam"/>
</dbReference>
<organism evidence="14 15">
    <name type="scientific">Thioploca ingrica</name>
    <dbReference type="NCBI Taxonomy" id="40754"/>
    <lineage>
        <taxon>Bacteria</taxon>
        <taxon>Pseudomonadati</taxon>
        <taxon>Pseudomonadota</taxon>
        <taxon>Gammaproteobacteria</taxon>
        <taxon>Thiotrichales</taxon>
        <taxon>Thiotrichaceae</taxon>
        <taxon>Thioploca</taxon>
    </lineage>
</organism>
<dbReference type="OrthoDB" id="9775281at2"/>
<keyword evidence="11 12" id="KW-0472">Membrane</keyword>
<dbReference type="STRING" id="40754.THII_3641"/>
<name>A0A090AHU2_9GAMM</name>
<feature type="transmembrane region" description="Helical" evidence="12">
    <location>
        <begin position="420"/>
        <end position="442"/>
    </location>
</feature>
<evidence type="ECO:0000256" key="7">
    <source>
        <dbReference type="ARBA" id="ARBA00022676"/>
    </source>
</evidence>
<feature type="transmembrane region" description="Helical" evidence="12">
    <location>
        <begin position="470"/>
        <end position="489"/>
    </location>
</feature>
<dbReference type="NCBIfam" id="NF003958">
    <property type="entry name" value="PRK05454.2-1"/>
    <property type="match status" value="1"/>
</dbReference>
<dbReference type="Gene3D" id="3.90.550.10">
    <property type="entry name" value="Spore Coat Polysaccharide Biosynthesis Protein SpsA, Chain A"/>
    <property type="match status" value="1"/>
</dbReference>
<keyword evidence="5" id="KW-1003">Cell membrane</keyword>
<keyword evidence="9 12" id="KW-0812">Transmembrane</keyword>
<dbReference type="PANTHER" id="PTHR43867:SF5">
    <property type="entry name" value="GLUCANS BIOSYNTHESIS GLUCOSYLTRANSFERASE H"/>
    <property type="match status" value="1"/>
</dbReference>
<dbReference type="CDD" id="cd04191">
    <property type="entry name" value="Glucan_BSP_MdoH"/>
    <property type="match status" value="1"/>
</dbReference>
<dbReference type="GO" id="GO:0005886">
    <property type="term" value="C:plasma membrane"/>
    <property type="evidence" value="ECO:0007669"/>
    <property type="project" value="UniProtKB-SubCell"/>
</dbReference>
<reference evidence="14 15" key="1">
    <citation type="journal article" date="2014" name="ISME J.">
        <title>Ecophysiology of Thioploca ingrica as revealed by the complete genome sequence supplemented with proteomic evidence.</title>
        <authorList>
            <person name="Kojima H."/>
            <person name="Ogura Y."/>
            <person name="Yamamoto N."/>
            <person name="Togashi T."/>
            <person name="Mori H."/>
            <person name="Watanabe T."/>
            <person name="Nemoto F."/>
            <person name="Kurokawa K."/>
            <person name="Hayashi T."/>
            <person name="Fukui M."/>
        </authorList>
    </citation>
    <scope>NUCLEOTIDE SEQUENCE [LARGE SCALE GENOMIC DNA]</scope>
</reference>
<dbReference type="PANTHER" id="PTHR43867">
    <property type="entry name" value="CELLULOSE SYNTHASE CATALYTIC SUBUNIT A [UDP-FORMING]"/>
    <property type="match status" value="1"/>
</dbReference>
<comment type="similarity">
    <text evidence="3">Belongs to the glycosyltransferase 2 family. OpgH subfamily.</text>
</comment>
<evidence type="ECO:0000256" key="9">
    <source>
        <dbReference type="ARBA" id="ARBA00022692"/>
    </source>
</evidence>
<evidence type="ECO:0000256" key="10">
    <source>
        <dbReference type="ARBA" id="ARBA00022989"/>
    </source>
</evidence>
<evidence type="ECO:0000256" key="12">
    <source>
        <dbReference type="SAM" id="Phobius"/>
    </source>
</evidence>
<dbReference type="InterPro" id="IPR001173">
    <property type="entry name" value="Glyco_trans_2-like"/>
</dbReference>
<dbReference type="HOGENOM" id="CLU_015730_1_0_6"/>
<gene>
    <name evidence="14" type="ORF">THII_3641</name>
</gene>
<keyword evidence="10 12" id="KW-1133">Transmembrane helix</keyword>
<protein>
    <recommendedName>
        <fullName evidence="4">Glucans biosynthesis glucosyltransferase H</fullName>
    </recommendedName>
</protein>
<evidence type="ECO:0000313" key="15">
    <source>
        <dbReference type="Proteomes" id="UP000031623"/>
    </source>
</evidence>
<accession>A0A090AHU2</accession>
<dbReference type="Proteomes" id="UP000031623">
    <property type="component" value="Chromosome"/>
</dbReference>
<dbReference type="EMBL" id="AP014633">
    <property type="protein sequence ID" value="BAP57938.1"/>
    <property type="molecule type" value="Genomic_DNA"/>
</dbReference>
<dbReference type="AlphaFoldDB" id="A0A090AHU2"/>
<keyword evidence="15" id="KW-1185">Reference proteome</keyword>
<dbReference type="InterPro" id="IPR029044">
    <property type="entry name" value="Nucleotide-diphossugar_trans"/>
</dbReference>
<comment type="pathway">
    <text evidence="2">Glycan metabolism; osmoregulated periplasmic glucan (OPG) biosynthesis.</text>
</comment>